<evidence type="ECO:0000313" key="3">
    <source>
        <dbReference type="Proteomes" id="UP000828390"/>
    </source>
</evidence>
<keyword evidence="3" id="KW-1185">Reference proteome</keyword>
<evidence type="ECO:0000256" key="1">
    <source>
        <dbReference type="SAM" id="SignalP"/>
    </source>
</evidence>
<sequence>MSLIQKLTLCSLVVLSVVKISDGLPIDGRDENVPRRVSRSLHALHQRLCPVGTSSERCFRKHLSIFASIANPIDPVKLRNIGKRSEPMKKPSKSMLTFTDDDVNALVDQFEPEILNNLLQALLQEEDDSIYYDEMYNTLNKLRGYDDNKEFVLNTNHDTPVDENSFGNDWDEPIKKQDTERQNLQKRQLICRSGISAEECFNNALKYYLSLYNAMKRTS</sequence>
<proteinExistence type="predicted"/>
<name>A0A9D4DQQ1_DREPO</name>
<reference evidence="2" key="1">
    <citation type="journal article" date="2019" name="bioRxiv">
        <title>The Genome of the Zebra Mussel, Dreissena polymorpha: A Resource for Invasive Species Research.</title>
        <authorList>
            <person name="McCartney M.A."/>
            <person name="Auch B."/>
            <person name="Kono T."/>
            <person name="Mallez S."/>
            <person name="Zhang Y."/>
            <person name="Obille A."/>
            <person name="Becker A."/>
            <person name="Abrahante J.E."/>
            <person name="Garbe J."/>
            <person name="Badalamenti J.P."/>
            <person name="Herman A."/>
            <person name="Mangelson H."/>
            <person name="Liachko I."/>
            <person name="Sullivan S."/>
            <person name="Sone E.D."/>
            <person name="Koren S."/>
            <person name="Silverstein K.A.T."/>
            <person name="Beckman K.B."/>
            <person name="Gohl D.M."/>
        </authorList>
    </citation>
    <scope>NUCLEOTIDE SEQUENCE</scope>
    <source>
        <strain evidence="2">Duluth1</strain>
        <tissue evidence="2">Whole animal</tissue>
    </source>
</reference>
<dbReference type="Proteomes" id="UP000828390">
    <property type="component" value="Unassembled WGS sequence"/>
</dbReference>
<accession>A0A9D4DQQ1</accession>
<feature type="signal peptide" evidence="1">
    <location>
        <begin position="1"/>
        <end position="23"/>
    </location>
</feature>
<evidence type="ECO:0000313" key="2">
    <source>
        <dbReference type="EMBL" id="KAH3752660.1"/>
    </source>
</evidence>
<reference evidence="2" key="2">
    <citation type="submission" date="2020-11" db="EMBL/GenBank/DDBJ databases">
        <authorList>
            <person name="McCartney M.A."/>
            <person name="Auch B."/>
            <person name="Kono T."/>
            <person name="Mallez S."/>
            <person name="Becker A."/>
            <person name="Gohl D.M."/>
            <person name="Silverstein K.A.T."/>
            <person name="Koren S."/>
            <person name="Bechman K.B."/>
            <person name="Herman A."/>
            <person name="Abrahante J.E."/>
            <person name="Garbe J."/>
        </authorList>
    </citation>
    <scope>NUCLEOTIDE SEQUENCE</scope>
    <source>
        <strain evidence="2">Duluth1</strain>
        <tissue evidence="2">Whole animal</tissue>
    </source>
</reference>
<organism evidence="2 3">
    <name type="scientific">Dreissena polymorpha</name>
    <name type="common">Zebra mussel</name>
    <name type="synonym">Mytilus polymorpha</name>
    <dbReference type="NCBI Taxonomy" id="45954"/>
    <lineage>
        <taxon>Eukaryota</taxon>
        <taxon>Metazoa</taxon>
        <taxon>Spiralia</taxon>
        <taxon>Lophotrochozoa</taxon>
        <taxon>Mollusca</taxon>
        <taxon>Bivalvia</taxon>
        <taxon>Autobranchia</taxon>
        <taxon>Heteroconchia</taxon>
        <taxon>Euheterodonta</taxon>
        <taxon>Imparidentia</taxon>
        <taxon>Neoheterodontei</taxon>
        <taxon>Myida</taxon>
        <taxon>Dreissenoidea</taxon>
        <taxon>Dreissenidae</taxon>
        <taxon>Dreissena</taxon>
    </lineage>
</organism>
<keyword evidence="1" id="KW-0732">Signal</keyword>
<dbReference type="EMBL" id="JAIWYP010000010">
    <property type="protein sequence ID" value="KAH3752660.1"/>
    <property type="molecule type" value="Genomic_DNA"/>
</dbReference>
<protein>
    <submittedName>
        <fullName evidence="2">Uncharacterized protein</fullName>
    </submittedName>
</protein>
<comment type="caution">
    <text evidence="2">The sequence shown here is derived from an EMBL/GenBank/DDBJ whole genome shotgun (WGS) entry which is preliminary data.</text>
</comment>
<gene>
    <name evidence="2" type="ORF">DPMN_187281</name>
</gene>
<dbReference type="AlphaFoldDB" id="A0A9D4DQQ1"/>
<feature type="chain" id="PRO_5039170026" evidence="1">
    <location>
        <begin position="24"/>
        <end position="219"/>
    </location>
</feature>